<dbReference type="Proteomes" id="UP000027120">
    <property type="component" value="Unassembled WGS sequence"/>
</dbReference>
<feature type="region of interest" description="Disordered" evidence="1">
    <location>
        <begin position="187"/>
        <end position="229"/>
    </location>
</feature>
<protein>
    <submittedName>
        <fullName evidence="2">Uncharacterized protein</fullName>
    </submittedName>
</protein>
<proteinExistence type="predicted"/>
<keyword evidence="3" id="KW-1185">Reference proteome</keyword>
<name>A0A067DNY6_CITSI</name>
<feature type="region of interest" description="Disordered" evidence="1">
    <location>
        <begin position="30"/>
        <end position="86"/>
    </location>
</feature>
<evidence type="ECO:0000256" key="1">
    <source>
        <dbReference type="SAM" id="MobiDB-lite"/>
    </source>
</evidence>
<organism evidence="2 3">
    <name type="scientific">Citrus sinensis</name>
    <name type="common">Sweet orange</name>
    <name type="synonym">Citrus aurantium var. sinensis</name>
    <dbReference type="NCBI Taxonomy" id="2711"/>
    <lineage>
        <taxon>Eukaryota</taxon>
        <taxon>Viridiplantae</taxon>
        <taxon>Streptophyta</taxon>
        <taxon>Embryophyta</taxon>
        <taxon>Tracheophyta</taxon>
        <taxon>Spermatophyta</taxon>
        <taxon>Magnoliopsida</taxon>
        <taxon>eudicotyledons</taxon>
        <taxon>Gunneridae</taxon>
        <taxon>Pentapetalae</taxon>
        <taxon>rosids</taxon>
        <taxon>malvids</taxon>
        <taxon>Sapindales</taxon>
        <taxon>Rutaceae</taxon>
        <taxon>Aurantioideae</taxon>
        <taxon>Citrus</taxon>
    </lineage>
</organism>
<gene>
    <name evidence="2" type="ORF">CISIN_1g048555mg</name>
</gene>
<sequence length="229" mass="25616">MSKGKEKVIEVNDDELDFLPSLLVDPAFDPRIPLEPIRPSIGTSARRISPEATISNSDDDESFGLEDTLSEDPGEDSVEVSSLGVSRPERKSNLRGRALAENYIIDLMTYMTTIKDFIDLRTIYDIPNGIPLKGFNYKLKPNVLKWVKTVLANSCSCRELLSTYNLFESRLIPTNLEMEDAVIGAMNRKRPRPNAAKRDHHKDTPLGKQVNTVKQVAHFKTLPPPPKAG</sequence>
<dbReference type="AlphaFoldDB" id="A0A067DNY6"/>
<accession>A0A067DNY6</accession>
<feature type="compositionally biased region" description="Acidic residues" evidence="1">
    <location>
        <begin position="57"/>
        <end position="78"/>
    </location>
</feature>
<reference evidence="2 3" key="1">
    <citation type="submission" date="2014-04" db="EMBL/GenBank/DDBJ databases">
        <authorList>
            <consortium name="International Citrus Genome Consortium"/>
            <person name="Gmitter F."/>
            <person name="Chen C."/>
            <person name="Farmerie W."/>
            <person name="Harkins T."/>
            <person name="Desany B."/>
            <person name="Mohiuddin M."/>
            <person name="Kodira C."/>
            <person name="Borodovsky M."/>
            <person name="Lomsadze A."/>
            <person name="Burns P."/>
            <person name="Jenkins J."/>
            <person name="Prochnik S."/>
            <person name="Shu S."/>
            <person name="Chapman J."/>
            <person name="Pitluck S."/>
            <person name="Schmutz J."/>
            <person name="Rokhsar D."/>
        </authorList>
    </citation>
    <scope>NUCLEOTIDE SEQUENCE</scope>
</reference>
<evidence type="ECO:0000313" key="2">
    <source>
        <dbReference type="EMBL" id="KDO40712.1"/>
    </source>
</evidence>
<evidence type="ECO:0000313" key="3">
    <source>
        <dbReference type="Proteomes" id="UP000027120"/>
    </source>
</evidence>
<dbReference type="EMBL" id="KK785852">
    <property type="protein sequence ID" value="KDO40712.1"/>
    <property type="molecule type" value="Genomic_DNA"/>
</dbReference>